<evidence type="ECO:0008006" key="4">
    <source>
        <dbReference type="Google" id="ProtNLM"/>
    </source>
</evidence>
<evidence type="ECO:0000256" key="1">
    <source>
        <dbReference type="SAM" id="MobiDB-lite"/>
    </source>
</evidence>
<proteinExistence type="predicted"/>
<dbReference type="OrthoDB" id="9861143at2"/>
<accession>A0A0U5BH64</accession>
<evidence type="ECO:0000313" key="3">
    <source>
        <dbReference type="Proteomes" id="UP000218965"/>
    </source>
</evidence>
<dbReference type="AlphaFoldDB" id="A0A0U5BH64"/>
<reference evidence="2 3" key="2">
    <citation type="submission" date="2016-01" db="EMBL/GenBank/DDBJ databases">
        <title>Microcella alkaliphila JAM AC0309 whole genome shotgun sequence.</title>
        <authorList>
            <person name="Kurata A."/>
            <person name="Hirose Y."/>
            <person name="Kishimoto N."/>
            <person name="Kobayashi T."/>
        </authorList>
    </citation>
    <scope>NUCLEOTIDE SEQUENCE [LARGE SCALE GENOMIC DNA]</scope>
    <source>
        <strain evidence="2 3">JAM AC0309</strain>
    </source>
</reference>
<protein>
    <recommendedName>
        <fullName evidence="4">Helix-turn-helix domain-containing protein</fullName>
    </recommendedName>
</protein>
<dbReference type="KEGG" id="malk:MalAC0309_1627"/>
<feature type="compositionally biased region" description="Basic residues" evidence="1">
    <location>
        <begin position="51"/>
        <end position="60"/>
    </location>
</feature>
<organism evidence="2 3">
    <name type="scientific">Microcella alkaliphila</name>
    <dbReference type="NCBI Taxonomy" id="279828"/>
    <lineage>
        <taxon>Bacteria</taxon>
        <taxon>Bacillati</taxon>
        <taxon>Actinomycetota</taxon>
        <taxon>Actinomycetes</taxon>
        <taxon>Micrococcales</taxon>
        <taxon>Microbacteriaceae</taxon>
        <taxon>Microcella</taxon>
    </lineage>
</organism>
<dbReference type="EMBL" id="AP017315">
    <property type="protein sequence ID" value="BAU32478.1"/>
    <property type="molecule type" value="Genomic_DNA"/>
</dbReference>
<dbReference type="Proteomes" id="UP000218965">
    <property type="component" value="Chromosome"/>
</dbReference>
<feature type="region of interest" description="Disordered" evidence="1">
    <location>
        <begin position="32"/>
        <end position="60"/>
    </location>
</feature>
<sequence>MTHDDRYLNAAAAALMLGVSVKTARNIAASEGWRHDHGRPRRWHIDDIRRTRTHRKDHPA</sequence>
<gene>
    <name evidence="2" type="ORF">MalAC0309_1627</name>
</gene>
<name>A0A0U5BH64_9MICO</name>
<reference evidence="3" key="1">
    <citation type="submission" date="2015-12" db="EMBL/GenBank/DDBJ databases">
        <authorList>
            <person name="Shamseldin A."/>
            <person name="Moawad H."/>
            <person name="Abd El-Rahim W.M."/>
            <person name="Sadowsky M.J."/>
        </authorList>
    </citation>
    <scope>NUCLEOTIDE SEQUENCE [LARGE SCALE GENOMIC DNA]</scope>
    <source>
        <strain evidence="3">JAM AC0309</strain>
    </source>
</reference>
<dbReference type="RefSeq" id="WP_096421689.1">
    <property type="nucleotide sequence ID" value="NZ_AP017315.1"/>
</dbReference>
<evidence type="ECO:0000313" key="2">
    <source>
        <dbReference type="EMBL" id="BAU32478.1"/>
    </source>
</evidence>